<name>A0A8H6HAP6_9AGAR</name>
<protein>
    <submittedName>
        <fullName evidence="2">Uncharacterized protein</fullName>
    </submittedName>
</protein>
<dbReference type="Gene3D" id="1.25.40.470">
    <property type="match status" value="1"/>
</dbReference>
<evidence type="ECO:0000313" key="3">
    <source>
        <dbReference type="Proteomes" id="UP000521943"/>
    </source>
</evidence>
<organism evidence="2 3">
    <name type="scientific">Ephemerocybe angulata</name>
    <dbReference type="NCBI Taxonomy" id="980116"/>
    <lineage>
        <taxon>Eukaryota</taxon>
        <taxon>Fungi</taxon>
        <taxon>Dikarya</taxon>
        <taxon>Basidiomycota</taxon>
        <taxon>Agaricomycotina</taxon>
        <taxon>Agaricomycetes</taxon>
        <taxon>Agaricomycetidae</taxon>
        <taxon>Agaricales</taxon>
        <taxon>Agaricineae</taxon>
        <taxon>Psathyrellaceae</taxon>
        <taxon>Ephemerocybe</taxon>
    </lineage>
</organism>
<evidence type="ECO:0000256" key="1">
    <source>
        <dbReference type="SAM" id="MobiDB-lite"/>
    </source>
</evidence>
<evidence type="ECO:0000313" key="2">
    <source>
        <dbReference type="EMBL" id="KAF6742403.1"/>
    </source>
</evidence>
<sequence length="244" mass="26683">MSTTTEDSGGYGRSKAAEHPSHGATSPLASAPPSHGPPIASFESKWGDDEGERNGTQVGSRPCSTQYVFVVCWDWENAKIVYWSGTGSLIAIAAVNSFYVSKLYRDAYTSRAEEAGEMTDEGVEEVFDIVAEIPGGSLARITASTSLTRACIFIVVVYQMEVLRGDTYRGPKEVHESVWKSEVNKVARFLEGGYIKELALGDHERPGAHKFDLVLSLDDLNTTVVITRMLPPTDSTLESKDIRR</sequence>
<gene>
    <name evidence="2" type="ORF">DFP72DRAFT_860483</name>
</gene>
<proteinExistence type="predicted"/>
<feature type="region of interest" description="Disordered" evidence="1">
    <location>
        <begin position="1"/>
        <end position="59"/>
    </location>
</feature>
<dbReference type="EMBL" id="JACGCI010000184">
    <property type="protein sequence ID" value="KAF6742403.1"/>
    <property type="molecule type" value="Genomic_DNA"/>
</dbReference>
<dbReference type="Proteomes" id="UP000521943">
    <property type="component" value="Unassembled WGS sequence"/>
</dbReference>
<keyword evidence="3" id="KW-1185">Reference proteome</keyword>
<reference evidence="2 3" key="1">
    <citation type="submission" date="2020-07" db="EMBL/GenBank/DDBJ databases">
        <title>Comparative genomics of pyrophilous fungi reveals a link between fire events and developmental genes.</title>
        <authorList>
            <consortium name="DOE Joint Genome Institute"/>
            <person name="Steindorff A.S."/>
            <person name="Carver A."/>
            <person name="Calhoun S."/>
            <person name="Stillman K."/>
            <person name="Liu H."/>
            <person name="Lipzen A."/>
            <person name="Pangilinan J."/>
            <person name="Labutti K."/>
            <person name="Bruns T.D."/>
            <person name="Grigoriev I.V."/>
        </authorList>
    </citation>
    <scope>NUCLEOTIDE SEQUENCE [LARGE SCALE GENOMIC DNA]</scope>
    <source>
        <strain evidence="2 3">CBS 144469</strain>
    </source>
</reference>
<dbReference type="OrthoDB" id="10261470at2759"/>
<dbReference type="AlphaFoldDB" id="A0A8H6HAP6"/>
<accession>A0A8H6HAP6</accession>
<comment type="caution">
    <text evidence="2">The sequence shown here is derived from an EMBL/GenBank/DDBJ whole genome shotgun (WGS) entry which is preliminary data.</text>
</comment>